<keyword evidence="4 6" id="KW-1133">Transmembrane helix</keyword>
<evidence type="ECO:0000256" key="4">
    <source>
        <dbReference type="ARBA" id="ARBA00022989"/>
    </source>
</evidence>
<feature type="transmembrane region" description="Helical" evidence="6">
    <location>
        <begin position="687"/>
        <end position="711"/>
    </location>
</feature>
<feature type="domain" description="MacB-like periplasmic core" evidence="8">
    <location>
        <begin position="21"/>
        <end position="248"/>
    </location>
</feature>
<feature type="domain" description="MacB-like periplasmic core" evidence="8">
    <location>
        <begin position="427"/>
        <end position="654"/>
    </location>
</feature>
<dbReference type="InterPro" id="IPR003838">
    <property type="entry name" value="ABC3_permease_C"/>
</dbReference>
<dbReference type="Pfam" id="PF12704">
    <property type="entry name" value="MacB_PCD"/>
    <property type="match status" value="2"/>
</dbReference>
<keyword evidence="2" id="KW-1003">Cell membrane</keyword>
<accession>A0ABT7SZR1</accession>
<dbReference type="PANTHER" id="PTHR30572:SF18">
    <property type="entry name" value="ABC-TYPE MACROLIDE FAMILY EXPORT SYSTEM PERMEASE COMPONENT 2"/>
    <property type="match status" value="1"/>
</dbReference>
<feature type="domain" description="ABC3 transporter permease C-terminal" evidence="7">
    <location>
        <begin position="293"/>
        <end position="406"/>
    </location>
</feature>
<sequence length="810" mass="90187">MLQNYLMIALRAMAKNKLYALINILGLAVGLSIYLFAAILADYEYNHDTGFANHERTYTVGSILSPRASISVGELDNTYTTMGPLIKADMDEVEYMARAVNQNYLVSIGDKHFHETVKFADKEFLHIFDFNYISGNSQALYDPSGLVITESIANKWFGRTDVIGENIQLNHEHDLYIKAVIEDVPRNTHFYGLITGSGMEILTSLVALNRFTGWDLEGNWNNISTGNHTYLMTYEPADIDTLEQKVNAIFDRNVDPEMQENFMASLTIRPLKATASAVWDMVGMPVIESVQLLGLLVLIIAIVNYTNLATAQSMGRAREVGLRKTMGAKRSQLMSQFLIESLTTAVFAMLIAVAILEAAIPAFNNVTDKVVNLQYISLLPWLLTTTVVVGLIAGAYPAFLITKTSPIDALKDAHVKGIKGNLFRSLMIGIQFMLSIFMLALVMIVFFQNEKVKEGSNIYPKDEVLLLERVGVQDIRDREDVLKNELLAINGVRSVSFSSQVPFEQSNNGRAVSRTKGDEENEVGININVVDHDFMRTFDVPLVAGRDFDQNIVADANTNNERNQVNVIVNELLVDRLGFASPQEALGQSFWQDRGEDAEPFEYTIIGVMEDQNLQGLHNSVKSWIFLNSGDRHNYGAVRIAKGAPANVVSQIEQAWQRAIPDYPIEHRFLDDMFDDVYSIYEAMNGVLAGFASLALLLALIGLFGMAAFMARGKTREIGIRKVLGASLTQIIKLISWQFSKPVIWAIAVALPLAYIASGMYLNFFADRISMQLPLILLAGVFAVALAWLIIAFHALRVARANPINALRYE</sequence>
<feature type="transmembrane region" description="Helical" evidence="6">
    <location>
        <begin position="20"/>
        <end position="41"/>
    </location>
</feature>
<evidence type="ECO:0000313" key="10">
    <source>
        <dbReference type="Proteomes" id="UP001234343"/>
    </source>
</evidence>
<evidence type="ECO:0000259" key="8">
    <source>
        <dbReference type="Pfam" id="PF12704"/>
    </source>
</evidence>
<feature type="transmembrane region" description="Helical" evidence="6">
    <location>
        <begin position="290"/>
        <end position="308"/>
    </location>
</feature>
<organism evidence="9 10">
    <name type="scientific">Alteromonas arenosi</name>
    <dbReference type="NCBI Taxonomy" id="3055817"/>
    <lineage>
        <taxon>Bacteria</taxon>
        <taxon>Pseudomonadati</taxon>
        <taxon>Pseudomonadota</taxon>
        <taxon>Gammaproteobacteria</taxon>
        <taxon>Alteromonadales</taxon>
        <taxon>Alteromonadaceae</taxon>
        <taxon>Alteromonas/Salinimonas group</taxon>
        <taxon>Alteromonas</taxon>
    </lineage>
</organism>
<comment type="subcellular location">
    <subcellularLocation>
        <location evidence="1">Cell membrane</location>
        <topology evidence="1">Multi-pass membrane protein</topology>
    </subcellularLocation>
</comment>
<protein>
    <submittedName>
        <fullName evidence="9">ABC transporter permease</fullName>
    </submittedName>
</protein>
<dbReference type="Proteomes" id="UP001234343">
    <property type="component" value="Unassembled WGS sequence"/>
</dbReference>
<evidence type="ECO:0000313" key="9">
    <source>
        <dbReference type="EMBL" id="MDM7861047.1"/>
    </source>
</evidence>
<evidence type="ECO:0000256" key="3">
    <source>
        <dbReference type="ARBA" id="ARBA00022692"/>
    </source>
</evidence>
<keyword evidence="5 6" id="KW-0472">Membrane</keyword>
<evidence type="ECO:0000256" key="1">
    <source>
        <dbReference type="ARBA" id="ARBA00004651"/>
    </source>
</evidence>
<comment type="caution">
    <text evidence="9">The sequence shown here is derived from an EMBL/GenBank/DDBJ whole genome shotgun (WGS) entry which is preliminary data.</text>
</comment>
<dbReference type="RefSeq" id="WP_289365364.1">
    <property type="nucleotide sequence ID" value="NZ_JAUCBP010000007.1"/>
</dbReference>
<feature type="transmembrane region" description="Helical" evidence="6">
    <location>
        <begin position="422"/>
        <end position="447"/>
    </location>
</feature>
<dbReference type="EMBL" id="JAUCBP010000007">
    <property type="protein sequence ID" value="MDM7861047.1"/>
    <property type="molecule type" value="Genomic_DNA"/>
</dbReference>
<gene>
    <name evidence="9" type="ORF">QTP81_10595</name>
</gene>
<evidence type="ECO:0000259" key="7">
    <source>
        <dbReference type="Pfam" id="PF02687"/>
    </source>
</evidence>
<dbReference type="Pfam" id="PF02687">
    <property type="entry name" value="FtsX"/>
    <property type="match status" value="2"/>
</dbReference>
<evidence type="ECO:0000256" key="5">
    <source>
        <dbReference type="ARBA" id="ARBA00023136"/>
    </source>
</evidence>
<evidence type="ECO:0000256" key="2">
    <source>
        <dbReference type="ARBA" id="ARBA00022475"/>
    </source>
</evidence>
<dbReference type="PANTHER" id="PTHR30572">
    <property type="entry name" value="MEMBRANE COMPONENT OF TRANSPORTER-RELATED"/>
    <property type="match status" value="1"/>
</dbReference>
<keyword evidence="10" id="KW-1185">Reference proteome</keyword>
<keyword evidence="3 6" id="KW-0812">Transmembrane</keyword>
<proteinExistence type="predicted"/>
<dbReference type="InterPro" id="IPR050250">
    <property type="entry name" value="Macrolide_Exporter_MacB"/>
</dbReference>
<evidence type="ECO:0000256" key="6">
    <source>
        <dbReference type="SAM" id="Phobius"/>
    </source>
</evidence>
<reference evidence="9 10" key="1">
    <citation type="submission" date="2023-06" db="EMBL/GenBank/DDBJ databases">
        <title>Alteromonas sp. ASW11-36 isolated from intertidal sand.</title>
        <authorList>
            <person name="Li Y."/>
        </authorList>
    </citation>
    <scope>NUCLEOTIDE SEQUENCE [LARGE SCALE GENOMIC DNA]</scope>
    <source>
        <strain evidence="9 10">ASW11-36</strain>
    </source>
</reference>
<feature type="transmembrane region" description="Helical" evidence="6">
    <location>
        <begin position="743"/>
        <end position="764"/>
    </location>
</feature>
<feature type="transmembrane region" description="Helical" evidence="6">
    <location>
        <begin position="776"/>
        <end position="796"/>
    </location>
</feature>
<name>A0ABT7SZR1_9ALTE</name>
<feature type="transmembrane region" description="Helical" evidence="6">
    <location>
        <begin position="380"/>
        <end position="401"/>
    </location>
</feature>
<feature type="transmembrane region" description="Helical" evidence="6">
    <location>
        <begin position="337"/>
        <end position="360"/>
    </location>
</feature>
<feature type="domain" description="ABC3 transporter permease C-terminal" evidence="7">
    <location>
        <begin position="691"/>
        <end position="803"/>
    </location>
</feature>
<dbReference type="InterPro" id="IPR025857">
    <property type="entry name" value="MacB_PCD"/>
</dbReference>